<evidence type="ECO:0000313" key="12">
    <source>
        <dbReference type="Proteomes" id="UP001491310"/>
    </source>
</evidence>
<dbReference type="Gene3D" id="1.50.40.10">
    <property type="entry name" value="Mitochondrial carrier domain"/>
    <property type="match status" value="2"/>
</dbReference>
<evidence type="ECO:0000256" key="10">
    <source>
        <dbReference type="RuleBase" id="RU000488"/>
    </source>
</evidence>
<dbReference type="InterPro" id="IPR050567">
    <property type="entry name" value="Mitochondrial_Carrier"/>
</dbReference>
<feature type="repeat" description="Solcar" evidence="9">
    <location>
        <begin position="105"/>
        <end position="197"/>
    </location>
</feature>
<evidence type="ECO:0000256" key="4">
    <source>
        <dbReference type="ARBA" id="ARBA00022692"/>
    </source>
</evidence>
<reference evidence="11 12" key="1">
    <citation type="journal article" date="2024" name="Nat. Commun.">
        <title>Phylogenomics reveals the evolutionary origins of lichenization in chlorophyte algae.</title>
        <authorList>
            <person name="Puginier C."/>
            <person name="Libourel C."/>
            <person name="Otte J."/>
            <person name="Skaloud P."/>
            <person name="Haon M."/>
            <person name="Grisel S."/>
            <person name="Petersen M."/>
            <person name="Berrin J.G."/>
            <person name="Delaux P.M."/>
            <person name="Dal Grande F."/>
            <person name="Keller J."/>
        </authorList>
    </citation>
    <scope>NUCLEOTIDE SEQUENCE [LARGE SCALE GENOMIC DNA]</scope>
    <source>
        <strain evidence="11 12">SAG 216-7</strain>
    </source>
</reference>
<proteinExistence type="inferred from homology"/>
<dbReference type="Pfam" id="PF00153">
    <property type="entry name" value="Mito_carr"/>
    <property type="match status" value="3"/>
</dbReference>
<evidence type="ECO:0000256" key="5">
    <source>
        <dbReference type="ARBA" id="ARBA00022737"/>
    </source>
</evidence>
<evidence type="ECO:0000313" key="11">
    <source>
        <dbReference type="EMBL" id="KAK9908570.1"/>
    </source>
</evidence>
<evidence type="ECO:0000256" key="8">
    <source>
        <dbReference type="ARBA" id="ARBA00023136"/>
    </source>
</evidence>
<evidence type="ECO:0000256" key="1">
    <source>
        <dbReference type="ARBA" id="ARBA00004225"/>
    </source>
</evidence>
<dbReference type="InterPro" id="IPR018108">
    <property type="entry name" value="MCP_transmembrane"/>
</dbReference>
<dbReference type="InterPro" id="IPR023395">
    <property type="entry name" value="MCP_dom_sf"/>
</dbReference>
<evidence type="ECO:0000256" key="3">
    <source>
        <dbReference type="ARBA" id="ARBA00022448"/>
    </source>
</evidence>
<evidence type="ECO:0008006" key="13">
    <source>
        <dbReference type="Google" id="ProtNLM"/>
    </source>
</evidence>
<dbReference type="PANTHER" id="PTHR45624">
    <property type="entry name" value="MITOCHONDRIAL BASIC AMINO ACIDS TRANSPORTER-RELATED"/>
    <property type="match status" value="1"/>
</dbReference>
<organism evidence="11 12">
    <name type="scientific">Coccomyxa subellipsoidea</name>
    <dbReference type="NCBI Taxonomy" id="248742"/>
    <lineage>
        <taxon>Eukaryota</taxon>
        <taxon>Viridiplantae</taxon>
        <taxon>Chlorophyta</taxon>
        <taxon>core chlorophytes</taxon>
        <taxon>Trebouxiophyceae</taxon>
        <taxon>Trebouxiophyceae incertae sedis</taxon>
        <taxon>Coccomyxaceae</taxon>
        <taxon>Coccomyxa</taxon>
    </lineage>
</organism>
<evidence type="ECO:0000256" key="9">
    <source>
        <dbReference type="PROSITE-ProRule" id="PRU00282"/>
    </source>
</evidence>
<feature type="repeat" description="Solcar" evidence="9">
    <location>
        <begin position="12"/>
        <end position="97"/>
    </location>
</feature>
<dbReference type="PANTHER" id="PTHR45624:SF12">
    <property type="entry name" value="MITOCHONDRIAL ORNITHINE TRANSPORTER 1"/>
    <property type="match status" value="1"/>
</dbReference>
<keyword evidence="6" id="KW-1133">Transmembrane helix</keyword>
<name>A0ABR2YNE6_9CHLO</name>
<dbReference type="Proteomes" id="UP001491310">
    <property type="component" value="Unassembled WGS sequence"/>
</dbReference>
<keyword evidence="7" id="KW-0496">Mitochondrion</keyword>
<evidence type="ECO:0000256" key="6">
    <source>
        <dbReference type="ARBA" id="ARBA00022989"/>
    </source>
</evidence>
<gene>
    <name evidence="11" type="ORF">WJX75_009824</name>
</gene>
<keyword evidence="5" id="KW-0677">Repeat</keyword>
<feature type="repeat" description="Solcar" evidence="9">
    <location>
        <begin position="217"/>
        <end position="304"/>
    </location>
</feature>
<evidence type="ECO:0000256" key="2">
    <source>
        <dbReference type="ARBA" id="ARBA00006375"/>
    </source>
</evidence>
<keyword evidence="12" id="KW-1185">Reference proteome</keyword>
<sequence>MAHSGRPSTQRNHFVEEYIAGCLAGSANIFSGYSFDTVKVRLQASPPGAYRSAWQCFRAILHYEGVRGLYRGVTAPVIGGALETGINYTVYTSMLRYLKADAARPHLASVALSAGTAGVVLSSVLSPFELIKCRMQMAHRNVHGGAKPPYSSGITCLQHLLRTEGLRGLTRGTGATMARETPGNALFFTVYELLRRVVPGRPQSAAASGDGFMAILGDAASSIVCGGLAGTVMWAAVLPIDVAKTRIQTATPGTPRDVGVLRNLAMMHSEGGTAALYAGIRPTLIRAFPANAAQWLTWECCMRGYRRWCDADR</sequence>
<evidence type="ECO:0000256" key="7">
    <source>
        <dbReference type="ARBA" id="ARBA00023128"/>
    </source>
</evidence>
<keyword evidence="3 10" id="KW-0813">Transport</keyword>
<comment type="caution">
    <text evidence="11">The sequence shown here is derived from an EMBL/GenBank/DDBJ whole genome shotgun (WGS) entry which is preliminary data.</text>
</comment>
<dbReference type="SUPFAM" id="SSF103506">
    <property type="entry name" value="Mitochondrial carrier"/>
    <property type="match status" value="1"/>
</dbReference>
<comment type="similarity">
    <text evidence="2 10">Belongs to the mitochondrial carrier (TC 2.A.29) family.</text>
</comment>
<keyword evidence="8 9" id="KW-0472">Membrane</keyword>
<comment type="subcellular location">
    <subcellularLocation>
        <location evidence="1">Mitochondrion membrane</location>
        <topology evidence="1">Multi-pass membrane protein</topology>
    </subcellularLocation>
</comment>
<accession>A0ABR2YNE6</accession>
<protein>
    <recommendedName>
        <fullName evidence="13">Mitochondrial carrier</fullName>
    </recommendedName>
</protein>
<dbReference type="PROSITE" id="PS50920">
    <property type="entry name" value="SOLCAR"/>
    <property type="match status" value="3"/>
</dbReference>
<keyword evidence="4 9" id="KW-0812">Transmembrane</keyword>
<dbReference type="EMBL" id="JALJOT010000008">
    <property type="protein sequence ID" value="KAK9908570.1"/>
    <property type="molecule type" value="Genomic_DNA"/>
</dbReference>